<dbReference type="SUPFAM" id="SSF51905">
    <property type="entry name" value="FAD/NAD(P)-binding domain"/>
    <property type="match status" value="1"/>
</dbReference>
<feature type="domain" description="Pyridine nucleotide-disulphide oxidoreductase dimerisation" evidence="13">
    <location>
        <begin position="1359"/>
        <end position="1467"/>
    </location>
</feature>
<dbReference type="Pfam" id="PF02852">
    <property type="entry name" value="Pyr_redox_dim"/>
    <property type="match status" value="1"/>
</dbReference>
<evidence type="ECO:0000256" key="5">
    <source>
        <dbReference type="ARBA" id="ARBA00022827"/>
    </source>
</evidence>
<feature type="non-terminal residue" evidence="16">
    <location>
        <position position="1487"/>
    </location>
</feature>
<feature type="compositionally biased region" description="Low complexity" evidence="12">
    <location>
        <begin position="572"/>
        <end position="583"/>
    </location>
</feature>
<dbReference type="Gene3D" id="3.30.390.30">
    <property type="match status" value="1"/>
</dbReference>
<dbReference type="PANTHER" id="PTHR43014:SF2">
    <property type="entry name" value="MERCURIC REDUCTASE"/>
    <property type="match status" value="1"/>
</dbReference>
<dbReference type="FunFam" id="3.30.390.30:FF:000001">
    <property type="entry name" value="Dihydrolipoyl dehydrogenase"/>
    <property type="match status" value="1"/>
</dbReference>
<comment type="cofactor">
    <cofactor evidence="1">
        <name>FAD</name>
        <dbReference type="ChEBI" id="CHEBI:57692"/>
    </cofactor>
</comment>
<evidence type="ECO:0000259" key="15">
    <source>
        <dbReference type="Pfam" id="PF17177"/>
    </source>
</evidence>
<evidence type="ECO:0000256" key="7">
    <source>
        <dbReference type="ARBA" id="ARBA00023002"/>
    </source>
</evidence>
<dbReference type="GO" id="GO:0016668">
    <property type="term" value="F:oxidoreductase activity, acting on a sulfur group of donors, NAD(P) as acceptor"/>
    <property type="evidence" value="ECO:0007669"/>
    <property type="project" value="InterPro"/>
</dbReference>
<dbReference type="Pfam" id="PF17177">
    <property type="entry name" value="PPR_long"/>
    <property type="match status" value="1"/>
</dbReference>
<comment type="similarity">
    <text evidence="2 11">Belongs to the class-I pyridine nucleotide-disulfide oxidoreductase family.</text>
</comment>
<evidence type="ECO:0000313" key="16">
    <source>
        <dbReference type="EMBL" id="CAE7469948.1"/>
    </source>
</evidence>
<feature type="domain" description="PROP1-like PPR" evidence="15">
    <location>
        <begin position="138"/>
        <end position="310"/>
    </location>
</feature>
<dbReference type="InterPro" id="IPR036188">
    <property type="entry name" value="FAD/NAD-bd_sf"/>
</dbReference>
<evidence type="ECO:0000256" key="2">
    <source>
        <dbReference type="ARBA" id="ARBA00007532"/>
    </source>
</evidence>
<dbReference type="Pfam" id="PF13812">
    <property type="entry name" value="PPR_3"/>
    <property type="match status" value="1"/>
</dbReference>
<keyword evidence="3 11" id="KW-0285">Flavoprotein</keyword>
<dbReference type="PRINTS" id="PR00411">
    <property type="entry name" value="PNDRDTASEI"/>
</dbReference>
<dbReference type="InterPro" id="IPR011990">
    <property type="entry name" value="TPR-like_helical_dom_sf"/>
</dbReference>
<evidence type="ECO:0000313" key="17">
    <source>
        <dbReference type="Proteomes" id="UP000604046"/>
    </source>
</evidence>
<dbReference type="PROSITE" id="PS51375">
    <property type="entry name" value="PPR"/>
    <property type="match status" value="5"/>
</dbReference>
<feature type="repeat" description="PPR" evidence="10">
    <location>
        <begin position="178"/>
        <end position="212"/>
    </location>
</feature>
<protein>
    <submittedName>
        <fullName evidence="16">MerA protein</fullName>
    </submittedName>
</protein>
<feature type="repeat" description="PPR" evidence="10">
    <location>
        <begin position="213"/>
        <end position="247"/>
    </location>
</feature>
<keyword evidence="8" id="KW-1015">Disulfide bond</keyword>
<dbReference type="InterPro" id="IPR002885">
    <property type="entry name" value="PPR_rpt"/>
</dbReference>
<dbReference type="PANTHER" id="PTHR43014">
    <property type="entry name" value="MERCURIC REDUCTASE"/>
    <property type="match status" value="1"/>
</dbReference>
<dbReference type="NCBIfam" id="TIGR00756">
    <property type="entry name" value="PPR"/>
    <property type="match status" value="2"/>
</dbReference>
<dbReference type="PROSITE" id="PS00076">
    <property type="entry name" value="PYRIDINE_REDOX_1"/>
    <property type="match status" value="1"/>
</dbReference>
<feature type="repeat" description="PPR" evidence="10">
    <location>
        <begin position="283"/>
        <end position="317"/>
    </location>
</feature>
<dbReference type="InterPro" id="IPR004099">
    <property type="entry name" value="Pyr_nucl-diS_OxRdtase_dimer"/>
</dbReference>
<dbReference type="SUPFAM" id="SSF52833">
    <property type="entry name" value="Thioredoxin-like"/>
    <property type="match status" value="1"/>
</dbReference>
<dbReference type="InterPro" id="IPR016156">
    <property type="entry name" value="FAD/NAD-linked_Rdtase_dimer_sf"/>
</dbReference>
<dbReference type="SUPFAM" id="SSF55424">
    <property type="entry name" value="FAD/NAD-linked reductases, dimerisation (C-terminal) domain"/>
    <property type="match status" value="1"/>
</dbReference>
<reference evidence="16" key="1">
    <citation type="submission" date="2021-02" db="EMBL/GenBank/DDBJ databases">
        <authorList>
            <person name="Dougan E. K."/>
            <person name="Rhodes N."/>
            <person name="Thang M."/>
            <person name="Chan C."/>
        </authorList>
    </citation>
    <scope>NUCLEOTIDE SEQUENCE</scope>
</reference>
<dbReference type="EMBL" id="CAJNDS010002428">
    <property type="protein sequence ID" value="CAE7469948.1"/>
    <property type="molecule type" value="Genomic_DNA"/>
</dbReference>
<comment type="caution">
    <text evidence="16">The sequence shown here is derived from an EMBL/GenBank/DDBJ whole genome shotgun (WGS) entry which is preliminary data.</text>
</comment>
<dbReference type="PRINTS" id="PR00368">
    <property type="entry name" value="FADPNR"/>
</dbReference>
<name>A0A812SCI2_9DINO</name>
<feature type="repeat" description="PPR" evidence="10">
    <location>
        <begin position="248"/>
        <end position="282"/>
    </location>
</feature>
<evidence type="ECO:0000256" key="8">
    <source>
        <dbReference type="ARBA" id="ARBA00023157"/>
    </source>
</evidence>
<dbReference type="GO" id="GO:0003955">
    <property type="term" value="F:NAD(P)H dehydrogenase (quinone) activity"/>
    <property type="evidence" value="ECO:0007669"/>
    <property type="project" value="TreeGrafter"/>
</dbReference>
<organism evidence="16 17">
    <name type="scientific">Symbiodinium natans</name>
    <dbReference type="NCBI Taxonomy" id="878477"/>
    <lineage>
        <taxon>Eukaryota</taxon>
        <taxon>Sar</taxon>
        <taxon>Alveolata</taxon>
        <taxon>Dinophyceae</taxon>
        <taxon>Suessiales</taxon>
        <taxon>Symbiodiniaceae</taxon>
        <taxon>Symbiodinium</taxon>
    </lineage>
</organism>
<evidence type="ECO:0000256" key="11">
    <source>
        <dbReference type="RuleBase" id="RU003691"/>
    </source>
</evidence>
<evidence type="ECO:0000256" key="12">
    <source>
        <dbReference type="SAM" id="MobiDB-lite"/>
    </source>
</evidence>
<proteinExistence type="inferred from homology"/>
<dbReference type="InterPro" id="IPR012999">
    <property type="entry name" value="Pyr_OxRdtase_I_AS"/>
</dbReference>
<evidence type="ECO:0000259" key="14">
    <source>
        <dbReference type="Pfam" id="PF07992"/>
    </source>
</evidence>
<dbReference type="InterPro" id="IPR036249">
    <property type="entry name" value="Thioredoxin-like_sf"/>
</dbReference>
<keyword evidence="17" id="KW-1185">Reference proteome</keyword>
<dbReference type="GO" id="GO:0050660">
    <property type="term" value="F:flavin adenine dinucleotide binding"/>
    <property type="evidence" value="ECO:0007669"/>
    <property type="project" value="TreeGrafter"/>
</dbReference>
<dbReference type="Pfam" id="PF07992">
    <property type="entry name" value="Pyr_redox_2"/>
    <property type="match status" value="1"/>
</dbReference>
<evidence type="ECO:0000256" key="10">
    <source>
        <dbReference type="PROSITE-ProRule" id="PRU00708"/>
    </source>
</evidence>
<dbReference type="Gene3D" id="3.40.30.10">
    <property type="entry name" value="Glutaredoxin"/>
    <property type="match status" value="1"/>
</dbReference>
<keyword evidence="7 11" id="KW-0560">Oxidoreductase</keyword>
<keyword evidence="6" id="KW-0521">NADP</keyword>
<keyword evidence="5 11" id="KW-0274">FAD</keyword>
<feature type="region of interest" description="Disordered" evidence="12">
    <location>
        <begin position="376"/>
        <end position="398"/>
    </location>
</feature>
<accession>A0A812SCI2</accession>
<feature type="region of interest" description="Disordered" evidence="12">
    <location>
        <begin position="557"/>
        <end position="583"/>
    </location>
</feature>
<evidence type="ECO:0000259" key="13">
    <source>
        <dbReference type="Pfam" id="PF02852"/>
    </source>
</evidence>
<gene>
    <name evidence="16" type="primary">merA</name>
    <name evidence="16" type="ORF">SNAT2548_LOCUS26344</name>
</gene>
<dbReference type="InterPro" id="IPR023753">
    <property type="entry name" value="FAD/NAD-binding_dom"/>
</dbReference>
<dbReference type="CDD" id="cd02947">
    <property type="entry name" value="TRX_family"/>
    <property type="match status" value="1"/>
</dbReference>
<evidence type="ECO:0000256" key="1">
    <source>
        <dbReference type="ARBA" id="ARBA00001974"/>
    </source>
</evidence>
<keyword evidence="9 11" id="KW-0676">Redox-active center</keyword>
<dbReference type="InterPro" id="IPR033443">
    <property type="entry name" value="PROP1-like_PPR_dom"/>
</dbReference>
<dbReference type="OrthoDB" id="361797at2759"/>
<evidence type="ECO:0000256" key="9">
    <source>
        <dbReference type="ARBA" id="ARBA00023284"/>
    </source>
</evidence>
<dbReference type="Proteomes" id="UP000604046">
    <property type="component" value="Unassembled WGS sequence"/>
</dbReference>
<dbReference type="Gene3D" id="3.50.50.60">
    <property type="entry name" value="FAD/NAD(P)-binding domain"/>
    <property type="match status" value="2"/>
</dbReference>
<evidence type="ECO:0000256" key="3">
    <source>
        <dbReference type="ARBA" id="ARBA00022630"/>
    </source>
</evidence>
<keyword evidence="4" id="KW-0677">Repeat</keyword>
<evidence type="ECO:0000256" key="4">
    <source>
        <dbReference type="ARBA" id="ARBA00022737"/>
    </source>
</evidence>
<dbReference type="Gene3D" id="1.25.40.10">
    <property type="entry name" value="Tetratricopeptide repeat domain"/>
    <property type="match status" value="2"/>
</dbReference>
<feature type="domain" description="FAD/NAD(P)-binding" evidence="14">
    <location>
        <begin position="1005"/>
        <end position="1320"/>
    </location>
</feature>
<feature type="repeat" description="PPR" evidence="10">
    <location>
        <begin position="39"/>
        <end position="73"/>
    </location>
</feature>
<sequence length="1487" mass="160330">MASASVVTRALVKLRTHPDAATAARAVLREARAKRIAPNTLHYNAAISACERSSQWQHAVDLLWEMDRSRVRKDVISFNTTMAASARGQQWQLSLKILDDLPQHNLEPDFVTFSSAIRACDLGGNWTLALALLQLMQEASTANEIAFSTAINACAKDAAWSAALALLGDMDARDVRKDAVAFNATITACEKGGQWPSAVAIAQQMASSGLPKDVVTYSALITALEKGDQWTDALELLQQMKRDRVHPNVISFSAAASAAARGSQWNAALELLNEMRVKGIEFGAVSYNTALAACGAASQWEEMLKLLKEMLHGAVEPDDFASSLLLSEAEHRALAEAEADLLQRVVRCLGDPVAPASSQPRCLLLGPATPPVSLDLAHNHSKMRGNAPQPSLVEPAGDQDLSTPNKVGFFTGHWSMASKMYQEQFEAMAKSYPKCTFYTCDIDDAPLAAYDAEVTEVPSVVIQPLGLKPDGSYYDKTDMVVVAPELAKFDQVIPRAKAAVDGIEVLDDEADNPPTCLFDFFELEQKAREQNRSLTLERNDPPTGGTKGYIRLRPAASEELQDQESGPERQNAAQAQPSPKPAVPAAVALRRRWWIGAEAFVDLLMSMRSECIGGKDYMQGLWRLLEDPPRGQEPFTGGDHLTFDDFAAALLCDTQDALRPKAGSMGEEARLATLIQRLEGFVTSETTNLNEQHDWTLNPDFFGKACWRAASATKAFSPARPGSKEFPMGGFGIGQRYLLFVGLPLALYCSDCPHLYQILQRMRGLASGEGALLTTANLRAALDHDGRPYSVLIYALVAALQALEATRAGLGSAAPQGLEVLAPKGGALIFRGLWVPEVIDEHWAEHAWSFNSFSRSIDGILSVLGFYASAKGSAAQDVAVKDAHILVLVARLRGEAGGGRWAYPVQLFAGGENAFPASIEQEVLVPPFTRYYFEPESELRSSQTPEERHKRQCALEARWSVKLAEADMTGASAKILQPLDEHNVRLLDAVHPRSWKAPRLEGVVYDLVALGAGAGGLVSAKQSARRGAKSALIEQHLAGGDCLNVGCVPSKALLRCARAVAEARRSDLGFVSDCQVKVDFAKVMERMRKLRADIAPVDSHEASKQAGADVYMGKAAFTGKNELQVGDTTLRFRKAVIATGGRAKVPPIPGLDQVPYLTNASLFNLTELPPRFVIVGAGPISLEMAQAFQRFGSEVTVLEVAPQIMGLEDDDAAKLLRQVLEEEGVKIWTGCKIAAVSSTPAATSQGWPKISLNIVVDGAEKTVDGDALLIAAGRAPNIEGLALEAAGVDFTPGVGIKVNDDLTTSNPDILAIGDVIDRLDTRFTHMSGTMAGMAVQNALFPDKGLPVNAPSSKLSEVVVPRCTYTEPEVASCGISNEKIAAKQGIEVDVYTSGLQHNDRAILEGSNRGYVKIVCRKGTEEILGGTVVSEGAGEMLAEITLAAQHRLGLSQVARTVHPYPTLGEGIQQCALNYNRARWAKMEKAGYQK</sequence>
<evidence type="ECO:0000256" key="6">
    <source>
        <dbReference type="ARBA" id="ARBA00022857"/>
    </source>
</evidence>